<keyword evidence="3" id="KW-1185">Reference proteome</keyword>
<evidence type="ECO:0000313" key="3">
    <source>
        <dbReference type="Proteomes" id="UP000214689"/>
    </source>
</evidence>
<dbReference type="PANTHER" id="PTHR37305:SF1">
    <property type="entry name" value="MEMBRANE PROTEIN"/>
    <property type="match status" value="1"/>
</dbReference>
<keyword evidence="1" id="KW-0472">Membrane</keyword>
<keyword evidence="1" id="KW-1133">Transmembrane helix</keyword>
<feature type="transmembrane region" description="Helical" evidence="1">
    <location>
        <begin position="171"/>
        <end position="193"/>
    </location>
</feature>
<feature type="transmembrane region" description="Helical" evidence="1">
    <location>
        <begin position="253"/>
        <end position="276"/>
    </location>
</feature>
<dbReference type="EMBL" id="CP016199">
    <property type="protein sequence ID" value="ASS38366.1"/>
    <property type="molecule type" value="Genomic_DNA"/>
</dbReference>
<evidence type="ECO:0000313" key="2">
    <source>
        <dbReference type="EMBL" id="ASS38366.1"/>
    </source>
</evidence>
<keyword evidence="1" id="KW-0812">Transmembrane</keyword>
<protein>
    <recommendedName>
        <fullName evidence="4">ABC transporter permease</fullName>
    </recommendedName>
</protein>
<dbReference type="RefSeq" id="WP_036380126.1">
    <property type="nucleotide sequence ID" value="NZ_CP016199.1"/>
</dbReference>
<proteinExistence type="predicted"/>
<dbReference type="OrthoDB" id="1689922at2"/>
<feature type="transmembrane region" description="Helical" evidence="1">
    <location>
        <begin position="90"/>
        <end position="109"/>
    </location>
</feature>
<evidence type="ECO:0008006" key="4">
    <source>
        <dbReference type="Google" id="ProtNLM"/>
    </source>
</evidence>
<name>A0A223ATR5_9FIRM</name>
<reference evidence="3" key="1">
    <citation type="submission" date="2016-05" db="EMBL/GenBank/DDBJ databases">
        <authorList>
            <person name="Holder M.E."/>
            <person name="Ajami N.J."/>
            <person name="Petrosino J.F."/>
        </authorList>
    </citation>
    <scope>NUCLEOTIDE SEQUENCE [LARGE SCALE GENOMIC DNA]</scope>
    <source>
        <strain evidence="3">ATCC 700696</strain>
    </source>
</reference>
<accession>A0A223ATR5</accession>
<dbReference type="AlphaFoldDB" id="A0A223ATR5"/>
<dbReference type="PANTHER" id="PTHR37305">
    <property type="entry name" value="INTEGRAL MEMBRANE PROTEIN-RELATED"/>
    <property type="match status" value="1"/>
</dbReference>
<gene>
    <name evidence="2" type="ORF">AXF17_08130</name>
</gene>
<sequence length="283" mass="32211">MFNFIKMDFYRMTKNRMFWVCLLATIVIMFSSVLLTKSDINYYEQNPKLLEAVEEQMSGTEDWGVYIGSTLPEWCKGERVATDILIVNNIQSKLLLIFLVVFLVGYITAETKSGFLQHIATTKENRRKIMLSSMIMALIFTVLQFICAVASIVITSNFAFGYLNIINFDKLIAFLVMEILLQVSFASFILMLIIVTRNRIVSVVIGLLSSAGLLQVIDPLVQTIISRTRDFSIMPYSIVGNIGTVSINSTTEVFIRAIVIMLMSLCIYLLISVYWFEKKDIET</sequence>
<evidence type="ECO:0000256" key="1">
    <source>
        <dbReference type="SAM" id="Phobius"/>
    </source>
</evidence>
<organism evidence="2 3">
    <name type="scientific">Mogibacterium pumilum</name>
    <dbReference type="NCBI Taxonomy" id="86332"/>
    <lineage>
        <taxon>Bacteria</taxon>
        <taxon>Bacillati</taxon>
        <taxon>Bacillota</taxon>
        <taxon>Clostridia</taxon>
        <taxon>Peptostreptococcales</taxon>
        <taxon>Anaerovoracaceae</taxon>
        <taxon>Mogibacterium</taxon>
    </lineage>
</organism>
<dbReference type="Proteomes" id="UP000214689">
    <property type="component" value="Chromosome"/>
</dbReference>
<feature type="transmembrane region" description="Helical" evidence="1">
    <location>
        <begin position="129"/>
        <end position="159"/>
    </location>
</feature>
<feature type="transmembrane region" description="Helical" evidence="1">
    <location>
        <begin position="200"/>
        <end position="217"/>
    </location>
</feature>